<evidence type="ECO:0008006" key="3">
    <source>
        <dbReference type="Google" id="ProtNLM"/>
    </source>
</evidence>
<dbReference type="AlphaFoldDB" id="A0A450Z527"/>
<reference evidence="2" key="1">
    <citation type="submission" date="2019-02" db="EMBL/GenBank/DDBJ databases">
        <authorList>
            <person name="Gruber-Vodicka R. H."/>
            <person name="Seah K. B. B."/>
        </authorList>
    </citation>
    <scope>NUCLEOTIDE SEQUENCE</scope>
    <source>
        <strain evidence="2">BECK_S1320</strain>
        <strain evidence="1">BECK_S1321</strain>
    </source>
</reference>
<protein>
    <recommendedName>
        <fullName evidence="3">Chemotaxis protein</fullName>
    </recommendedName>
</protein>
<name>A0A450Z527_9GAMM</name>
<sequence>MKLIIRQYLASLRERGELDAIVPDLLSELGLRVFSPQPRRGPSEKGVDVAAVGSLDGEKEKVYLFSIKGGDLTRSSWNSNPQSLRQSLDDILDAYIPDRLQNEHKGKEIVICLCFGGNIRVEVRDSVKGYIGQNQKRYGVTFEEWNGDKLADLIQRHFLREELMPEKIRSQLRKALALLDEPNASYRHFSALIRSLSHIEGKSDKEKLTAIRQIHLCLWILFAWARDAGNLESAYRSSEFALLHGWEIAKDFRGKKTNPAESIQFAFFSILSVHQQIGFHYLNEKILPHVHKRHALSSAVRSGCSLDINLKLFDVLGRLAMGGIWLYWNRNLAQLSDEETEKKKKIEERGIEKEIQRYMAGTMELILNNPALLLPIKDQQAIDICLAALLLAMDANNAEDIKSWLSHMADRAGFSLKVRGAYPCNIDSYSDLLDHPKREEGYLENSTQGSILYPIIALWAALLDDEALYAKVQSIKKQHLQHCNFQYWYPDEASEEHFYTNSDSHGATLSHLPIDKSPGELLEQVFGECQKTPAFNELSAVKAGLWPLILVACRHYRLPVPLHLLQGFAAAKDIEGPSQETSSRK</sequence>
<organism evidence="2">
    <name type="scientific">Candidatus Kentrum sp. SD</name>
    <dbReference type="NCBI Taxonomy" id="2126332"/>
    <lineage>
        <taxon>Bacteria</taxon>
        <taxon>Pseudomonadati</taxon>
        <taxon>Pseudomonadota</taxon>
        <taxon>Gammaproteobacteria</taxon>
        <taxon>Candidatus Kentrum</taxon>
    </lineage>
</organism>
<evidence type="ECO:0000313" key="1">
    <source>
        <dbReference type="EMBL" id="VFK43406.1"/>
    </source>
</evidence>
<accession>A0A450Z527</accession>
<dbReference type="EMBL" id="CAADFR010000146">
    <property type="protein sequence ID" value="VFK43406.1"/>
    <property type="molecule type" value="Genomic_DNA"/>
</dbReference>
<evidence type="ECO:0000313" key="2">
    <source>
        <dbReference type="EMBL" id="VFK48862.1"/>
    </source>
</evidence>
<dbReference type="EMBL" id="CAADFU010000146">
    <property type="protein sequence ID" value="VFK48862.1"/>
    <property type="molecule type" value="Genomic_DNA"/>
</dbReference>
<gene>
    <name evidence="2" type="ORF">BECKSD772E_GA0070983_11462</name>
    <name evidence="1" type="ORF">BECKSD772F_GA0070984_11462</name>
</gene>
<proteinExistence type="predicted"/>